<dbReference type="AlphaFoldDB" id="A0A1G9IFM0"/>
<dbReference type="EMBL" id="FNGF01000004">
    <property type="protein sequence ID" value="SDL23977.1"/>
    <property type="molecule type" value="Genomic_DNA"/>
</dbReference>
<evidence type="ECO:0000313" key="3">
    <source>
        <dbReference type="Proteomes" id="UP000198662"/>
    </source>
</evidence>
<accession>A0A1G9IFM0</accession>
<dbReference type="OrthoDB" id="5186955at2"/>
<keyword evidence="1" id="KW-0812">Transmembrane</keyword>
<name>A0A1G9IFM0_9ACTN</name>
<keyword evidence="1" id="KW-0472">Membrane</keyword>
<evidence type="ECO:0000256" key="1">
    <source>
        <dbReference type="SAM" id="Phobius"/>
    </source>
</evidence>
<keyword evidence="1" id="KW-1133">Transmembrane helix</keyword>
<reference evidence="3" key="1">
    <citation type="submission" date="2016-10" db="EMBL/GenBank/DDBJ databases">
        <authorList>
            <person name="Varghese N."/>
            <person name="Submissions S."/>
        </authorList>
    </citation>
    <scope>NUCLEOTIDE SEQUENCE [LARGE SCALE GENOMIC DNA]</scope>
    <source>
        <strain evidence="3">CGMCC 4.3147</strain>
    </source>
</reference>
<feature type="transmembrane region" description="Helical" evidence="1">
    <location>
        <begin position="180"/>
        <end position="198"/>
    </location>
</feature>
<dbReference type="RefSeq" id="WP_091051002.1">
    <property type="nucleotide sequence ID" value="NZ_FNGF01000004.1"/>
</dbReference>
<feature type="transmembrane region" description="Helical" evidence="1">
    <location>
        <begin position="152"/>
        <end position="173"/>
    </location>
</feature>
<gene>
    <name evidence="2" type="ORF">SAMN05216298_3219</name>
</gene>
<sequence length="252" mass="27040">MSAPANLRLPTRRYALGAGFALEGLKYFRYWLIAAVILSVALPLFIAQFNDIRLSAWFYAANVGKWFTAFVGGGFVYSLVPNMIAAGLTRRELAVSMGVFGLLWSALLGAIAFAGLVAERYLYGALDWSHGIDAHDVIAPIGSLGDTVALGASYPLLYLVYFAAGTVIGAASYRWEASGWLLLVPIVPIVFSLDNGLFDTEPVGPGWAGFLGLFMDGWDRRLIVAAIVLATAGLAAAAYRLLIDVPLRSKQA</sequence>
<feature type="transmembrane region" description="Helical" evidence="1">
    <location>
        <begin position="56"/>
        <end position="80"/>
    </location>
</feature>
<proteinExistence type="predicted"/>
<dbReference type="Proteomes" id="UP000198662">
    <property type="component" value="Unassembled WGS sequence"/>
</dbReference>
<organism evidence="2 3">
    <name type="scientific">Glycomyces sambucus</name>
    <dbReference type="NCBI Taxonomy" id="380244"/>
    <lineage>
        <taxon>Bacteria</taxon>
        <taxon>Bacillati</taxon>
        <taxon>Actinomycetota</taxon>
        <taxon>Actinomycetes</taxon>
        <taxon>Glycomycetales</taxon>
        <taxon>Glycomycetaceae</taxon>
        <taxon>Glycomyces</taxon>
    </lineage>
</organism>
<feature type="transmembrane region" description="Helical" evidence="1">
    <location>
        <begin position="222"/>
        <end position="242"/>
    </location>
</feature>
<evidence type="ECO:0000313" key="2">
    <source>
        <dbReference type="EMBL" id="SDL23977.1"/>
    </source>
</evidence>
<keyword evidence="3" id="KW-1185">Reference proteome</keyword>
<feature type="transmembrane region" description="Helical" evidence="1">
    <location>
        <begin position="92"/>
        <end position="118"/>
    </location>
</feature>
<feature type="transmembrane region" description="Helical" evidence="1">
    <location>
        <begin position="30"/>
        <end position="50"/>
    </location>
</feature>
<dbReference type="STRING" id="380244.SAMN05216298_3219"/>
<protein>
    <submittedName>
        <fullName evidence="2">Uncharacterized protein</fullName>
    </submittedName>
</protein>